<keyword evidence="1" id="KW-1133">Transmembrane helix</keyword>
<accession>A0AAW9RCV1</accession>
<comment type="caution">
    <text evidence="2">The sequence shown here is derived from an EMBL/GenBank/DDBJ whole genome shotgun (WGS) entry which is preliminary data.</text>
</comment>
<sequence>MTIQGNIPRDPAEPKPALNALLGEALRNGADLINTEMALLRAELASNIRQVALGLALFLFSAVFVIIALGLAIDALVVWLTPVLGSPANAAIACAAGAALIALLLFFVGYRKVRVDTLYPERTASSIRSDAQMLKRKVTS</sequence>
<evidence type="ECO:0000313" key="2">
    <source>
        <dbReference type="EMBL" id="MEJ8570047.1"/>
    </source>
</evidence>
<dbReference type="AlphaFoldDB" id="A0AAW9RCV1"/>
<protein>
    <submittedName>
        <fullName evidence="2">Phage holin family protein</fullName>
    </submittedName>
</protein>
<dbReference type="InterPro" id="IPR009937">
    <property type="entry name" value="Phage_holin_3_6"/>
</dbReference>
<dbReference type="EMBL" id="JAZHOF010000001">
    <property type="protein sequence ID" value="MEJ8570047.1"/>
    <property type="molecule type" value="Genomic_DNA"/>
</dbReference>
<keyword evidence="1" id="KW-0812">Transmembrane</keyword>
<reference evidence="2 3" key="1">
    <citation type="submission" date="2024-02" db="EMBL/GenBank/DDBJ databases">
        <title>Genome analysis and characterization of Microbaculum marinisediminis sp. nov., isolated from marine sediment.</title>
        <authorList>
            <person name="Du Z.-J."/>
            <person name="Ye Y.-Q."/>
            <person name="Zhang Z.-R."/>
            <person name="Yuan S.-M."/>
            <person name="Zhang X.-Y."/>
        </authorList>
    </citation>
    <scope>NUCLEOTIDE SEQUENCE [LARGE SCALE GENOMIC DNA]</scope>
    <source>
        <strain evidence="2 3">SDUM1044001</strain>
    </source>
</reference>
<keyword evidence="3" id="KW-1185">Reference proteome</keyword>
<feature type="transmembrane region" description="Helical" evidence="1">
    <location>
        <begin position="51"/>
        <end position="78"/>
    </location>
</feature>
<dbReference type="Proteomes" id="UP001378188">
    <property type="component" value="Unassembled WGS sequence"/>
</dbReference>
<dbReference type="Pfam" id="PF07332">
    <property type="entry name" value="Phage_holin_3_6"/>
    <property type="match status" value="1"/>
</dbReference>
<keyword evidence="1" id="KW-0472">Membrane</keyword>
<name>A0AAW9RCV1_9HYPH</name>
<evidence type="ECO:0000313" key="3">
    <source>
        <dbReference type="Proteomes" id="UP001378188"/>
    </source>
</evidence>
<proteinExistence type="predicted"/>
<feature type="transmembrane region" description="Helical" evidence="1">
    <location>
        <begin position="90"/>
        <end position="110"/>
    </location>
</feature>
<gene>
    <name evidence="2" type="ORF">V3328_01075</name>
</gene>
<evidence type="ECO:0000256" key="1">
    <source>
        <dbReference type="SAM" id="Phobius"/>
    </source>
</evidence>
<organism evidence="2 3">
    <name type="scientific">Microbaculum marinum</name>
    <dbReference type="NCBI Taxonomy" id="1764581"/>
    <lineage>
        <taxon>Bacteria</taxon>
        <taxon>Pseudomonadati</taxon>
        <taxon>Pseudomonadota</taxon>
        <taxon>Alphaproteobacteria</taxon>
        <taxon>Hyphomicrobiales</taxon>
        <taxon>Tepidamorphaceae</taxon>
        <taxon>Microbaculum</taxon>
    </lineage>
</organism>
<dbReference type="RefSeq" id="WP_340327785.1">
    <property type="nucleotide sequence ID" value="NZ_JAZHOF010000001.1"/>
</dbReference>